<dbReference type="GO" id="GO:0016787">
    <property type="term" value="F:hydrolase activity"/>
    <property type="evidence" value="ECO:0007669"/>
    <property type="project" value="UniProtKB-KW"/>
</dbReference>
<protein>
    <submittedName>
        <fullName evidence="4">ADP-ribosylglycohydrolase family protein</fullName>
    </submittedName>
</protein>
<dbReference type="SUPFAM" id="SSF101478">
    <property type="entry name" value="ADP-ribosylglycohydrolase"/>
    <property type="match status" value="1"/>
</dbReference>
<sequence>MLEHPLLSPTLVSRYRGCLLAGACGDALGARVEFWRRAQIIEQFGEPGVTEFWPAYGRVGAITDDTQMTLFTAEGLLAAETQRAERDLEVHRRTGAEALQRWLLTQNEQSALTDPTSRVKSALVAELALHAKRAPGNTCLSALRDMTALGERAVNDSKGCGGVMRMAPVGLFGACHGLEPRETFTVGKELAWLTHGHPSGYLSGGVLAVLIQRLVEGGSLEEGLTLSLALLAEEDGHPETRDALQQAWHLAGTAIPYAEAIAALGEGWVAEEALAIAVYCTLVADDLRHGIVLAVNHDGDSDSTGAIAGNLLGAIHGEAVIPEAWLTELELRKVIAGMGEALCRTAHA</sequence>
<dbReference type="Pfam" id="PF03747">
    <property type="entry name" value="ADP_ribosyl_GH"/>
    <property type="match status" value="1"/>
</dbReference>
<dbReference type="OrthoDB" id="9798107at2"/>
<dbReference type="RefSeq" id="WP_114488668.1">
    <property type="nucleotide sequence ID" value="NZ_CBCSHM010000113.1"/>
</dbReference>
<comment type="cofactor">
    <cofactor evidence="3">
        <name>Mg(2+)</name>
        <dbReference type="ChEBI" id="CHEBI:18420"/>
    </cofactor>
    <text evidence="3">Binds 2 magnesium ions per subunit.</text>
</comment>
<comment type="similarity">
    <text evidence="1">Belongs to the ADP-ribosylglycohydrolase family.</text>
</comment>
<dbReference type="PANTHER" id="PTHR16222">
    <property type="entry name" value="ADP-RIBOSYLGLYCOHYDROLASE"/>
    <property type="match status" value="1"/>
</dbReference>
<reference evidence="4 5" key="1">
    <citation type="submission" date="2018-07" db="EMBL/GenBank/DDBJ databases">
        <title>Halomonas rutogse sp. nov., isolated from Lake TangqianCo on Tibetan Plateau.</title>
        <authorList>
            <person name="Lu H."/>
            <person name="Xing P."/>
            <person name="Wu Q."/>
        </authorList>
    </citation>
    <scope>NUCLEOTIDE SEQUENCE [LARGE SCALE GENOMIC DNA]</scope>
    <source>
        <strain evidence="4 5">TQ8S</strain>
    </source>
</reference>
<dbReference type="PANTHER" id="PTHR16222:SF24">
    <property type="entry name" value="ADP-RIBOSYLHYDROLASE ARH3"/>
    <property type="match status" value="1"/>
</dbReference>
<name>A0A368TMB5_9GAMM</name>
<comment type="caution">
    <text evidence="4">The sequence shown here is derived from an EMBL/GenBank/DDBJ whole genome shotgun (WGS) entry which is preliminary data.</text>
</comment>
<evidence type="ECO:0000256" key="2">
    <source>
        <dbReference type="ARBA" id="ARBA00022801"/>
    </source>
</evidence>
<keyword evidence="5" id="KW-1185">Reference proteome</keyword>
<feature type="binding site" evidence="3">
    <location>
        <position position="64"/>
    </location>
    <ligand>
        <name>Mg(2+)</name>
        <dbReference type="ChEBI" id="CHEBI:18420"/>
        <label>1</label>
    </ligand>
</feature>
<dbReference type="Gene3D" id="1.10.4080.10">
    <property type="entry name" value="ADP-ribosylation/Crystallin J1"/>
    <property type="match status" value="1"/>
</dbReference>
<evidence type="ECO:0000256" key="3">
    <source>
        <dbReference type="PIRSR" id="PIRSR605502-1"/>
    </source>
</evidence>
<feature type="binding site" evidence="3">
    <location>
        <position position="302"/>
    </location>
    <ligand>
        <name>Mg(2+)</name>
        <dbReference type="ChEBI" id="CHEBI:18420"/>
        <label>2</label>
    </ligand>
</feature>
<evidence type="ECO:0000313" key="4">
    <source>
        <dbReference type="EMBL" id="RCV85795.1"/>
    </source>
</evidence>
<feature type="binding site" evidence="3">
    <location>
        <position position="65"/>
    </location>
    <ligand>
        <name>Mg(2+)</name>
        <dbReference type="ChEBI" id="CHEBI:18420"/>
        <label>1</label>
    </ligand>
</feature>
<gene>
    <name evidence="4" type="ORF">DU506_20280</name>
</gene>
<dbReference type="GO" id="GO:0046872">
    <property type="term" value="F:metal ion binding"/>
    <property type="evidence" value="ECO:0007669"/>
    <property type="project" value="UniProtKB-KW"/>
</dbReference>
<accession>A0A368TMB5</accession>
<feature type="binding site" evidence="3">
    <location>
        <position position="300"/>
    </location>
    <ligand>
        <name>Mg(2+)</name>
        <dbReference type="ChEBI" id="CHEBI:18420"/>
        <label>1</label>
    </ligand>
</feature>
<dbReference type="AlphaFoldDB" id="A0A368TMB5"/>
<dbReference type="InterPro" id="IPR050792">
    <property type="entry name" value="ADP-ribosylglycohydrolase"/>
</dbReference>
<dbReference type="EMBL" id="QPIJ01000098">
    <property type="protein sequence ID" value="RCV85795.1"/>
    <property type="molecule type" value="Genomic_DNA"/>
</dbReference>
<dbReference type="InterPro" id="IPR005502">
    <property type="entry name" value="Ribosyl_crysJ1"/>
</dbReference>
<keyword evidence="3" id="KW-0479">Metal-binding</keyword>
<feature type="binding site" evidence="3">
    <location>
        <position position="63"/>
    </location>
    <ligand>
        <name>Mg(2+)</name>
        <dbReference type="ChEBI" id="CHEBI:18420"/>
        <label>1</label>
    </ligand>
</feature>
<dbReference type="Proteomes" id="UP000253204">
    <property type="component" value="Unassembled WGS sequence"/>
</dbReference>
<feature type="binding site" evidence="3">
    <location>
        <position position="303"/>
    </location>
    <ligand>
        <name>Mg(2+)</name>
        <dbReference type="ChEBI" id="CHEBI:18420"/>
        <label>1</label>
    </ligand>
</feature>
<keyword evidence="2 4" id="KW-0378">Hydrolase</keyword>
<proteinExistence type="inferred from homology"/>
<dbReference type="InterPro" id="IPR036705">
    <property type="entry name" value="Ribosyl_crysJ1_sf"/>
</dbReference>
<keyword evidence="3" id="KW-0460">Magnesium</keyword>
<evidence type="ECO:0000313" key="5">
    <source>
        <dbReference type="Proteomes" id="UP000253204"/>
    </source>
</evidence>
<evidence type="ECO:0000256" key="1">
    <source>
        <dbReference type="ARBA" id="ARBA00010702"/>
    </source>
</evidence>
<organism evidence="4 5">
    <name type="scientific">Vreelandella rituensis</name>
    <dbReference type="NCBI Taxonomy" id="2282306"/>
    <lineage>
        <taxon>Bacteria</taxon>
        <taxon>Pseudomonadati</taxon>
        <taxon>Pseudomonadota</taxon>
        <taxon>Gammaproteobacteria</taxon>
        <taxon>Oceanospirillales</taxon>
        <taxon>Halomonadaceae</taxon>
        <taxon>Vreelandella</taxon>
    </lineage>
</organism>